<accession>A0ABX0VEZ0</accession>
<dbReference type="InterPro" id="IPR021251">
    <property type="entry name" value="DUF2793"/>
</dbReference>
<evidence type="ECO:0000313" key="1">
    <source>
        <dbReference type="EMBL" id="NIX76906.1"/>
    </source>
</evidence>
<organism evidence="1 2">
    <name type="scientific">Microvirga terricola</name>
    <dbReference type="NCBI Taxonomy" id="2719797"/>
    <lineage>
        <taxon>Bacteria</taxon>
        <taxon>Pseudomonadati</taxon>
        <taxon>Pseudomonadota</taxon>
        <taxon>Alphaproteobacteria</taxon>
        <taxon>Hyphomicrobiales</taxon>
        <taxon>Methylobacteriaceae</taxon>
        <taxon>Microvirga</taxon>
    </lineage>
</organism>
<comment type="caution">
    <text evidence="1">The sequence shown here is derived from an EMBL/GenBank/DDBJ whole genome shotgun (WGS) entry which is preliminary data.</text>
</comment>
<dbReference type="RefSeq" id="WP_167672810.1">
    <property type="nucleotide sequence ID" value="NZ_JAATJS010000003.1"/>
</dbReference>
<keyword evidence="2" id="KW-1185">Reference proteome</keyword>
<protein>
    <submittedName>
        <fullName evidence="1">DUF2793 domain-containing protein</fullName>
    </submittedName>
</protein>
<dbReference type="Pfam" id="PF10983">
    <property type="entry name" value="DUF2793"/>
    <property type="match status" value="1"/>
</dbReference>
<proteinExistence type="predicted"/>
<evidence type="ECO:0000313" key="2">
    <source>
        <dbReference type="Proteomes" id="UP000707352"/>
    </source>
</evidence>
<dbReference type="EMBL" id="JAATJS010000003">
    <property type="protein sequence ID" value="NIX76906.1"/>
    <property type="molecule type" value="Genomic_DNA"/>
</dbReference>
<reference evidence="1 2" key="1">
    <citation type="submission" date="2020-03" db="EMBL/GenBank/DDBJ databases">
        <title>The genome sequence of Microvirga sp. c23x22.</title>
        <authorList>
            <person name="Zhang X."/>
        </authorList>
    </citation>
    <scope>NUCLEOTIDE SEQUENCE [LARGE SCALE GENOMIC DNA]</scope>
    <source>
        <strain evidence="2">c23x22</strain>
    </source>
</reference>
<gene>
    <name evidence="1" type="ORF">HB375_09805</name>
</gene>
<dbReference type="Proteomes" id="UP000707352">
    <property type="component" value="Unassembled WGS sequence"/>
</dbReference>
<sequence>MSSTPHLALPLLAAAQAQKHVTHNEALTSLDALLHLAVKEKNRTSAPARPEEGDRYLVGAGGAGVFAGHENEIALFDLGVWRFFTPRPGWRAYVEAEDRILAFDGVSWRDLGHYGRDLSRAERLGIGTAPDDLNRIAAKLNATLFSALTTAEGGTGDLRFVLNKTDAGNVLSQLYQRGFSGRAETGLIGSDDFSLRVSPDGSQWRDALRVDCNSGFVSFPSGTAALPNANLLINSNFLVNQRASIGGTIASGYYTYDRWKAGSGGGTFSRATDGTMTFSGSLDQIVDVANAPAMLGSTTFANRTLTLSVEDPTAPLSVTIGSKTATIPAGAGRRSATVTLGASDTGHITVRFQSSVSCSFKCAKLELGPNVTPWVAEPFEVEELRCRRYYQRISAGGGPPMVLGALAQRVSTNIIDIPFSLPVPMRAAPTLATSGLTWANASPSGNQAAFFDNVAGTWAVQTGGVTLTAAVAGLTSVVLRFLAGTSFTGAAGSIGNIYFGNVAYIGLQAEL</sequence>
<name>A0ABX0VEZ0_9HYPH</name>